<comment type="caution">
    <text evidence="2">The sequence shown here is derived from an EMBL/GenBank/DDBJ whole genome shotgun (WGS) entry which is preliminary data.</text>
</comment>
<dbReference type="EMBL" id="SPHZ02000010">
    <property type="protein sequence ID" value="KAF0895134.1"/>
    <property type="molecule type" value="Genomic_DNA"/>
</dbReference>
<dbReference type="Proteomes" id="UP000479710">
    <property type="component" value="Unassembled WGS sequence"/>
</dbReference>
<name>A0A6G1C5R1_9ORYZ</name>
<feature type="region of interest" description="Disordered" evidence="1">
    <location>
        <begin position="40"/>
        <end position="67"/>
    </location>
</feature>
<evidence type="ECO:0000256" key="1">
    <source>
        <dbReference type="SAM" id="MobiDB-lite"/>
    </source>
</evidence>
<proteinExistence type="predicted"/>
<dbReference type="OrthoDB" id="1932122at2759"/>
<reference evidence="2 3" key="1">
    <citation type="submission" date="2019-11" db="EMBL/GenBank/DDBJ databases">
        <title>Whole genome sequence of Oryza granulata.</title>
        <authorList>
            <person name="Li W."/>
        </authorList>
    </citation>
    <scope>NUCLEOTIDE SEQUENCE [LARGE SCALE GENOMIC DNA]</scope>
    <source>
        <strain evidence="3">cv. Menghai</strain>
        <tissue evidence="2">Leaf</tissue>
    </source>
</reference>
<feature type="compositionally biased region" description="Low complexity" evidence="1">
    <location>
        <begin position="43"/>
        <end position="54"/>
    </location>
</feature>
<keyword evidence="3" id="KW-1185">Reference proteome</keyword>
<dbReference type="PANTHER" id="PTHR35312">
    <property type="entry name" value="OS07G0641800 PROTEIN"/>
    <property type="match status" value="1"/>
</dbReference>
<dbReference type="AlphaFoldDB" id="A0A6G1C5R1"/>
<evidence type="ECO:0000313" key="2">
    <source>
        <dbReference type="EMBL" id="KAF0895134.1"/>
    </source>
</evidence>
<protein>
    <submittedName>
        <fullName evidence="2">Uncharacterized protein</fullName>
    </submittedName>
</protein>
<evidence type="ECO:0000313" key="3">
    <source>
        <dbReference type="Proteomes" id="UP000479710"/>
    </source>
</evidence>
<accession>A0A6G1C5R1</accession>
<organism evidence="2 3">
    <name type="scientific">Oryza meyeriana var. granulata</name>
    <dbReference type="NCBI Taxonomy" id="110450"/>
    <lineage>
        <taxon>Eukaryota</taxon>
        <taxon>Viridiplantae</taxon>
        <taxon>Streptophyta</taxon>
        <taxon>Embryophyta</taxon>
        <taxon>Tracheophyta</taxon>
        <taxon>Spermatophyta</taxon>
        <taxon>Magnoliopsida</taxon>
        <taxon>Liliopsida</taxon>
        <taxon>Poales</taxon>
        <taxon>Poaceae</taxon>
        <taxon>BOP clade</taxon>
        <taxon>Oryzoideae</taxon>
        <taxon>Oryzeae</taxon>
        <taxon>Oryzinae</taxon>
        <taxon>Oryza</taxon>
        <taxon>Oryza meyeriana</taxon>
    </lineage>
</organism>
<sequence>MDEKEFRRMLELFPVVRSRDYCVIHPHSPFSYPTLSFPAHAESGTSSKGTTQKSRAQEATGGNKNESADLFMRKLKMAVEKKVGATKAELFCKTFEETHKKLIVLTSRSDDTSKLPIN</sequence>
<gene>
    <name evidence="2" type="ORF">E2562_006839</name>
</gene>
<dbReference type="PANTHER" id="PTHR35312:SF1">
    <property type="entry name" value="OS07G0641800 PROTEIN"/>
    <property type="match status" value="1"/>
</dbReference>